<dbReference type="EC" id="3.1.3.48" evidence="2"/>
<name>L8JSH2_9BACT</name>
<evidence type="ECO:0000256" key="3">
    <source>
        <dbReference type="ARBA" id="ARBA00022801"/>
    </source>
</evidence>
<proteinExistence type="inferred from homology"/>
<dbReference type="GO" id="GO:0030145">
    <property type="term" value="F:manganese ion binding"/>
    <property type="evidence" value="ECO:0007669"/>
    <property type="project" value="InterPro"/>
</dbReference>
<dbReference type="RefSeq" id="WP_009579767.1">
    <property type="nucleotide sequence ID" value="NZ_AMZN01000033.1"/>
</dbReference>
<dbReference type="PIRSF" id="PIRSF016557">
    <property type="entry name" value="Caps_synth_CpsB"/>
    <property type="match status" value="1"/>
</dbReference>
<comment type="caution">
    <text evidence="5">The sequence shown here is derived from an EMBL/GenBank/DDBJ whole genome shotgun (WGS) entry which is preliminary data.</text>
</comment>
<reference evidence="5 6" key="1">
    <citation type="submission" date="2012-12" db="EMBL/GenBank/DDBJ databases">
        <title>Genome assembly of Fulvivirga imtechensis AK7.</title>
        <authorList>
            <person name="Nupur N."/>
            <person name="Khatri I."/>
            <person name="Kumar R."/>
            <person name="Subramanian S."/>
            <person name="Pinnaka A."/>
        </authorList>
    </citation>
    <scope>NUCLEOTIDE SEQUENCE [LARGE SCALE GENOMIC DNA]</scope>
    <source>
        <strain evidence="5 6">AK7</strain>
    </source>
</reference>
<dbReference type="STRING" id="1237149.C900_02370"/>
<dbReference type="Pfam" id="PF19567">
    <property type="entry name" value="CpsB_CapC"/>
    <property type="match status" value="1"/>
</dbReference>
<dbReference type="InterPro" id="IPR016667">
    <property type="entry name" value="Caps_polysacc_synth_CpsB/CapC"/>
</dbReference>
<gene>
    <name evidence="5" type="ORF">C900_02370</name>
</gene>
<comment type="similarity">
    <text evidence="1">Belongs to the metallo-dependent hydrolases superfamily. CpsB/CapC family.</text>
</comment>
<organism evidence="5 6">
    <name type="scientific">Fulvivirga imtechensis AK7</name>
    <dbReference type="NCBI Taxonomy" id="1237149"/>
    <lineage>
        <taxon>Bacteria</taxon>
        <taxon>Pseudomonadati</taxon>
        <taxon>Bacteroidota</taxon>
        <taxon>Cytophagia</taxon>
        <taxon>Cytophagales</taxon>
        <taxon>Fulvivirgaceae</taxon>
        <taxon>Fulvivirga</taxon>
    </lineage>
</organism>
<dbReference type="PANTHER" id="PTHR39181:SF1">
    <property type="entry name" value="TYROSINE-PROTEIN PHOSPHATASE YWQE"/>
    <property type="match status" value="1"/>
</dbReference>
<comment type="catalytic activity">
    <reaction evidence="4">
        <text>O-phospho-L-tyrosyl-[protein] + H2O = L-tyrosyl-[protein] + phosphate</text>
        <dbReference type="Rhea" id="RHEA:10684"/>
        <dbReference type="Rhea" id="RHEA-COMP:10136"/>
        <dbReference type="Rhea" id="RHEA-COMP:20101"/>
        <dbReference type="ChEBI" id="CHEBI:15377"/>
        <dbReference type="ChEBI" id="CHEBI:43474"/>
        <dbReference type="ChEBI" id="CHEBI:46858"/>
        <dbReference type="ChEBI" id="CHEBI:61978"/>
        <dbReference type="EC" id="3.1.3.48"/>
    </reaction>
</comment>
<keyword evidence="6" id="KW-1185">Reference proteome</keyword>
<dbReference type="PANTHER" id="PTHR39181">
    <property type="entry name" value="TYROSINE-PROTEIN PHOSPHATASE YWQE"/>
    <property type="match status" value="1"/>
</dbReference>
<dbReference type="InterPro" id="IPR016195">
    <property type="entry name" value="Pol/histidinol_Pase-like"/>
</dbReference>
<dbReference type="Proteomes" id="UP000011135">
    <property type="component" value="Unassembled WGS sequence"/>
</dbReference>
<evidence type="ECO:0000256" key="2">
    <source>
        <dbReference type="ARBA" id="ARBA00013064"/>
    </source>
</evidence>
<accession>L8JSH2</accession>
<dbReference type="EMBL" id="AMZN01000033">
    <property type="protein sequence ID" value="ELR71785.1"/>
    <property type="molecule type" value="Genomic_DNA"/>
</dbReference>
<evidence type="ECO:0000256" key="1">
    <source>
        <dbReference type="ARBA" id="ARBA00005750"/>
    </source>
</evidence>
<keyword evidence="3" id="KW-0378">Hydrolase</keyword>
<dbReference type="eggNOG" id="COG4464">
    <property type="taxonomic scope" value="Bacteria"/>
</dbReference>
<evidence type="ECO:0000313" key="6">
    <source>
        <dbReference type="Proteomes" id="UP000011135"/>
    </source>
</evidence>
<dbReference type="SUPFAM" id="SSF89550">
    <property type="entry name" value="PHP domain-like"/>
    <property type="match status" value="1"/>
</dbReference>
<dbReference type="AlphaFoldDB" id="L8JSH2"/>
<sequence length="243" mass="28209">MFNFFRKKQSGSARSIQVDIHSHLLPDLDDGVEDYEESLVIINGFHEMGYRKLITTPHIMQDFYNNSEASITQKVKELNAKVAEAGIPVEVLAGAEYYLDDHLLHKVKNRSGDLLTFGNNYLLFETSFMNEPMYLKEFIFEVRSRGITPVMAHPERYAFIYNDFDMVSDLIDREVLLQVNINSFTGYYSKQVKKTAEKLVDKGLVHLLGSDCHNLRHFEVLKKARQEKYYIKALELPLINYNL</sequence>
<dbReference type="GO" id="GO:0004725">
    <property type="term" value="F:protein tyrosine phosphatase activity"/>
    <property type="evidence" value="ECO:0007669"/>
    <property type="project" value="UniProtKB-EC"/>
</dbReference>
<evidence type="ECO:0000256" key="4">
    <source>
        <dbReference type="ARBA" id="ARBA00051722"/>
    </source>
</evidence>
<evidence type="ECO:0000313" key="5">
    <source>
        <dbReference type="EMBL" id="ELR71785.1"/>
    </source>
</evidence>
<dbReference type="Gene3D" id="3.20.20.140">
    <property type="entry name" value="Metal-dependent hydrolases"/>
    <property type="match status" value="1"/>
</dbReference>
<protein>
    <recommendedName>
        <fullName evidence="2">protein-tyrosine-phosphatase</fullName>
        <ecNumber evidence="2">3.1.3.48</ecNumber>
    </recommendedName>
</protein>